<feature type="region of interest" description="Disordered" evidence="1">
    <location>
        <begin position="100"/>
        <end position="372"/>
    </location>
</feature>
<dbReference type="EMBL" id="CP099421">
    <property type="protein sequence ID" value="USW52627.1"/>
    <property type="molecule type" value="Genomic_DNA"/>
</dbReference>
<organism evidence="2 3">
    <name type="scientific">Septoria linicola</name>
    <dbReference type="NCBI Taxonomy" id="215465"/>
    <lineage>
        <taxon>Eukaryota</taxon>
        <taxon>Fungi</taxon>
        <taxon>Dikarya</taxon>
        <taxon>Ascomycota</taxon>
        <taxon>Pezizomycotina</taxon>
        <taxon>Dothideomycetes</taxon>
        <taxon>Dothideomycetidae</taxon>
        <taxon>Mycosphaerellales</taxon>
        <taxon>Mycosphaerellaceae</taxon>
        <taxon>Septoria</taxon>
    </lineage>
</organism>
<evidence type="ECO:0000256" key="1">
    <source>
        <dbReference type="SAM" id="MobiDB-lite"/>
    </source>
</evidence>
<dbReference type="AlphaFoldDB" id="A0A9Q9ANA7"/>
<keyword evidence="3" id="KW-1185">Reference proteome</keyword>
<dbReference type="OrthoDB" id="4146887at2759"/>
<feature type="compositionally biased region" description="Basic and acidic residues" evidence="1">
    <location>
        <begin position="142"/>
        <end position="158"/>
    </location>
</feature>
<feature type="compositionally biased region" description="Polar residues" evidence="1">
    <location>
        <begin position="344"/>
        <end position="353"/>
    </location>
</feature>
<accession>A0A9Q9ANA7</accession>
<sequence length="372" mass="40412">MPQEIARQWFVPGEGIDRHVISADIQRYLGNDATVRPGVGTGDNQGVQGYWIKAYRNLTSAMIADLRADSARWRQEQRQTGTRGSKSPAISIVSGLTVPDDSIEPYVGSSTYHASSAGRVSQKRSGGDSPNIDGPYGLPPSARERERERERIPVDRMQVDPPAPSRGYPAAERRAPYQPDGRSFPSDSRGYAPDGRSSYPVDTNMSGFGGQPPVTSAYGQEQPRYAPSYQQPNDGAPPGYVRQGNYFVPVSGYEPAPSIPSRADPYGGYPQQPPQGRDPRDTRYQQPEYADPRYAYPSPAATVSSVSARDREPVTNPQQPSPYGAIPAQQYDQYGGRPAPSNPQPSSGSSRANRASVFGGLSGTSSGDRRRR</sequence>
<dbReference type="PANTHER" id="PTHR39609">
    <property type="entry name" value="RFEG-RELATED"/>
    <property type="match status" value="1"/>
</dbReference>
<reference evidence="2" key="1">
    <citation type="submission" date="2022-06" db="EMBL/GenBank/DDBJ databases">
        <title>Complete genome sequences of two strains of the flax pathogen Septoria linicola.</title>
        <authorList>
            <person name="Lapalu N."/>
            <person name="Simon A."/>
            <person name="Demenou B."/>
            <person name="Paumier D."/>
            <person name="Guillot M.-P."/>
            <person name="Gout L."/>
            <person name="Valade R."/>
        </authorList>
    </citation>
    <scope>NUCLEOTIDE SEQUENCE</scope>
    <source>
        <strain evidence="2">SE15195</strain>
    </source>
</reference>
<proteinExistence type="predicted"/>
<feature type="compositionally biased region" description="Low complexity" evidence="1">
    <location>
        <begin position="294"/>
        <end position="307"/>
    </location>
</feature>
<gene>
    <name evidence="2" type="ORF">Slin15195_G059460</name>
</gene>
<evidence type="ECO:0000313" key="2">
    <source>
        <dbReference type="EMBL" id="USW52627.1"/>
    </source>
</evidence>
<protein>
    <submittedName>
        <fullName evidence="2">Uncharacterized protein</fullName>
    </submittedName>
</protein>
<evidence type="ECO:0000313" key="3">
    <source>
        <dbReference type="Proteomes" id="UP001056384"/>
    </source>
</evidence>
<name>A0A9Q9ANA7_9PEZI</name>
<dbReference type="PANTHER" id="PTHR39609:SF1">
    <property type="entry name" value="RFEG"/>
    <property type="match status" value="1"/>
</dbReference>
<dbReference type="Proteomes" id="UP001056384">
    <property type="component" value="Chromosome 4"/>
</dbReference>